<comment type="caution">
    <text evidence="1">The sequence shown here is derived from an EMBL/GenBank/DDBJ whole genome shotgun (WGS) entry which is preliminary data.</text>
</comment>
<evidence type="ECO:0000313" key="1">
    <source>
        <dbReference type="EMBL" id="KAA9036314.1"/>
    </source>
</evidence>
<protein>
    <recommendedName>
        <fullName evidence="3">DinB family protein</fullName>
    </recommendedName>
</protein>
<reference evidence="1 2" key="1">
    <citation type="submission" date="2019-09" db="EMBL/GenBank/DDBJ databases">
        <title>Draft genome sequence of Ginsengibacter sp. BR5-29.</title>
        <authorList>
            <person name="Im W.-T."/>
        </authorList>
    </citation>
    <scope>NUCLEOTIDE SEQUENCE [LARGE SCALE GENOMIC DNA]</scope>
    <source>
        <strain evidence="1 2">BR5-29</strain>
    </source>
</reference>
<sequence length="106" mass="12245">MIDSAQTNIRRFIVAQYEDNPKIMYAQDASVAAANYQNYVTKDLISLWMLLNKHICMILQNTTAPAAQRLSETNEPHTIQWLAADYNKHLLHHLHQLLELEPVAYP</sequence>
<evidence type="ECO:0008006" key="3">
    <source>
        <dbReference type="Google" id="ProtNLM"/>
    </source>
</evidence>
<gene>
    <name evidence="1" type="ORF">FW778_18940</name>
</gene>
<dbReference type="Proteomes" id="UP000326903">
    <property type="component" value="Unassembled WGS sequence"/>
</dbReference>
<accession>A0A5J5IGF8</accession>
<dbReference type="Gene3D" id="1.20.120.450">
    <property type="entry name" value="dinb family like domain"/>
    <property type="match status" value="1"/>
</dbReference>
<dbReference type="SUPFAM" id="SSF109854">
    <property type="entry name" value="DinB/YfiT-like putative metalloenzymes"/>
    <property type="match status" value="1"/>
</dbReference>
<proteinExistence type="predicted"/>
<dbReference type="EMBL" id="VYQF01000008">
    <property type="protein sequence ID" value="KAA9036314.1"/>
    <property type="molecule type" value="Genomic_DNA"/>
</dbReference>
<keyword evidence="2" id="KW-1185">Reference proteome</keyword>
<dbReference type="AlphaFoldDB" id="A0A5J5IGF8"/>
<evidence type="ECO:0000313" key="2">
    <source>
        <dbReference type="Proteomes" id="UP000326903"/>
    </source>
</evidence>
<dbReference type="InterPro" id="IPR034660">
    <property type="entry name" value="DinB/YfiT-like"/>
</dbReference>
<organism evidence="1 2">
    <name type="scientific">Ginsengibacter hankyongi</name>
    <dbReference type="NCBI Taxonomy" id="2607284"/>
    <lineage>
        <taxon>Bacteria</taxon>
        <taxon>Pseudomonadati</taxon>
        <taxon>Bacteroidota</taxon>
        <taxon>Chitinophagia</taxon>
        <taxon>Chitinophagales</taxon>
        <taxon>Chitinophagaceae</taxon>
        <taxon>Ginsengibacter</taxon>
    </lineage>
</organism>
<name>A0A5J5IGF8_9BACT</name>